<keyword evidence="2" id="KW-1185">Reference proteome</keyword>
<evidence type="ECO:0000313" key="1">
    <source>
        <dbReference type="EMBL" id="MBB5918749.1"/>
    </source>
</evidence>
<dbReference type="RefSeq" id="WP_157185721.1">
    <property type="nucleotide sequence ID" value="NZ_JACHIT010000002.1"/>
</dbReference>
<dbReference type="EMBL" id="JACHIT010000002">
    <property type="protein sequence ID" value="MBB5918749.1"/>
    <property type="molecule type" value="Genomic_DNA"/>
</dbReference>
<dbReference type="Gene3D" id="1.10.287.1060">
    <property type="entry name" value="ESAT-6-like"/>
    <property type="match status" value="1"/>
</dbReference>
<evidence type="ECO:0000313" key="2">
    <source>
        <dbReference type="Proteomes" id="UP000540412"/>
    </source>
</evidence>
<name>A0A7W9PN66_9NOCA</name>
<organism evidence="1 2">
    <name type="scientific">Nocardia transvalensis</name>
    <dbReference type="NCBI Taxonomy" id="37333"/>
    <lineage>
        <taxon>Bacteria</taxon>
        <taxon>Bacillati</taxon>
        <taxon>Actinomycetota</taxon>
        <taxon>Actinomycetes</taxon>
        <taxon>Mycobacteriales</taxon>
        <taxon>Nocardiaceae</taxon>
        <taxon>Nocardia</taxon>
    </lineage>
</organism>
<gene>
    <name evidence="1" type="ORF">BJY24_007661</name>
</gene>
<accession>A0A7W9PN66</accession>
<comment type="caution">
    <text evidence="1">The sequence shown here is derived from an EMBL/GenBank/DDBJ whole genome shotgun (WGS) entry which is preliminary data.</text>
</comment>
<reference evidence="1 2" key="1">
    <citation type="submission" date="2020-08" db="EMBL/GenBank/DDBJ databases">
        <title>Sequencing the genomes of 1000 actinobacteria strains.</title>
        <authorList>
            <person name="Klenk H.-P."/>
        </authorList>
    </citation>
    <scope>NUCLEOTIDE SEQUENCE [LARGE SCALE GENOMIC DNA]</scope>
    <source>
        <strain evidence="1 2">DSM 43582</strain>
    </source>
</reference>
<protein>
    <submittedName>
        <fullName evidence="1">Uncharacterized protein YukE</fullName>
    </submittedName>
</protein>
<sequence length="127" mass="13258">MALTDVDPDLVRTTADNTFVGMGELETHLKTMSSAQDELFVAVKGHTGDAIFKAMADAHEKGTKLAKDLQAIVDVMQKAGISFNEGDLDAASRVYAEMGADGHTDGGDGWVSDSAATSAAGKLNLNI</sequence>
<dbReference type="Proteomes" id="UP000540412">
    <property type="component" value="Unassembled WGS sequence"/>
</dbReference>
<dbReference type="AlphaFoldDB" id="A0A7W9PN66"/>
<dbReference type="SUPFAM" id="SSF140453">
    <property type="entry name" value="EsxAB dimer-like"/>
    <property type="match status" value="1"/>
</dbReference>
<proteinExistence type="predicted"/>
<dbReference type="InterPro" id="IPR036689">
    <property type="entry name" value="ESAT-6-like_sf"/>
</dbReference>